<proteinExistence type="predicted"/>
<feature type="region of interest" description="Disordered" evidence="1">
    <location>
        <begin position="1"/>
        <end position="110"/>
    </location>
</feature>
<reference evidence="2 3" key="1">
    <citation type="submission" date="2024-05" db="EMBL/GenBank/DDBJ databases">
        <authorList>
            <person name="Wallberg A."/>
        </authorList>
    </citation>
    <scope>NUCLEOTIDE SEQUENCE [LARGE SCALE GENOMIC DNA]</scope>
</reference>
<gene>
    <name evidence="2" type="ORF">MNOR_LOCUS38292</name>
</gene>
<feature type="compositionally biased region" description="Basic and acidic residues" evidence="1">
    <location>
        <begin position="1"/>
        <end position="17"/>
    </location>
</feature>
<comment type="caution">
    <text evidence="2">The sequence shown here is derived from an EMBL/GenBank/DDBJ whole genome shotgun (WGS) entry which is preliminary data.</text>
</comment>
<dbReference type="AlphaFoldDB" id="A0AAV2SM44"/>
<feature type="non-terminal residue" evidence="2">
    <location>
        <position position="1"/>
    </location>
</feature>
<sequence>QTSKSSSDRSRSRERPSPDGQEASRTTARSHSLVRQGTFNVIDEEDENKSVHSSSSTEHTNTHPYSQNSGAASSQYSHSSTVAHVHATLDSHLTRVNKLNNRHEHPTWNS</sequence>
<organism evidence="2 3">
    <name type="scientific">Meganyctiphanes norvegica</name>
    <name type="common">Northern krill</name>
    <name type="synonym">Thysanopoda norvegica</name>
    <dbReference type="NCBI Taxonomy" id="48144"/>
    <lineage>
        <taxon>Eukaryota</taxon>
        <taxon>Metazoa</taxon>
        <taxon>Ecdysozoa</taxon>
        <taxon>Arthropoda</taxon>
        <taxon>Crustacea</taxon>
        <taxon>Multicrustacea</taxon>
        <taxon>Malacostraca</taxon>
        <taxon>Eumalacostraca</taxon>
        <taxon>Eucarida</taxon>
        <taxon>Euphausiacea</taxon>
        <taxon>Euphausiidae</taxon>
        <taxon>Meganyctiphanes</taxon>
    </lineage>
</organism>
<accession>A0AAV2SM44</accession>
<feature type="compositionally biased region" description="Polar residues" evidence="1">
    <location>
        <begin position="23"/>
        <end position="39"/>
    </location>
</feature>
<evidence type="ECO:0000313" key="3">
    <source>
        <dbReference type="Proteomes" id="UP001497623"/>
    </source>
</evidence>
<protein>
    <submittedName>
        <fullName evidence="2">Uncharacterized protein</fullName>
    </submittedName>
</protein>
<evidence type="ECO:0000256" key="1">
    <source>
        <dbReference type="SAM" id="MobiDB-lite"/>
    </source>
</evidence>
<name>A0AAV2SM44_MEGNR</name>
<evidence type="ECO:0000313" key="2">
    <source>
        <dbReference type="EMBL" id="CAL4210328.1"/>
    </source>
</evidence>
<keyword evidence="3" id="KW-1185">Reference proteome</keyword>
<dbReference type="EMBL" id="CAXKWB010085456">
    <property type="protein sequence ID" value="CAL4210328.1"/>
    <property type="molecule type" value="Genomic_DNA"/>
</dbReference>
<dbReference type="Proteomes" id="UP001497623">
    <property type="component" value="Unassembled WGS sequence"/>
</dbReference>
<feature type="compositionally biased region" description="Basic and acidic residues" evidence="1">
    <location>
        <begin position="101"/>
        <end position="110"/>
    </location>
</feature>
<feature type="compositionally biased region" description="Low complexity" evidence="1">
    <location>
        <begin position="51"/>
        <end position="83"/>
    </location>
</feature>